<evidence type="ECO:0000256" key="7">
    <source>
        <dbReference type="RuleBase" id="RU079119"/>
    </source>
</evidence>
<dbReference type="PANTHER" id="PTHR12246">
    <property type="entry name" value="PALMITOYLTRANSFERASE ZDHHC16"/>
    <property type="match status" value="1"/>
</dbReference>
<keyword evidence="6 7" id="KW-0012">Acyltransferase</keyword>
<evidence type="ECO:0000256" key="6">
    <source>
        <dbReference type="ARBA" id="ARBA00023315"/>
    </source>
</evidence>
<keyword evidence="3 7" id="KW-0812">Transmembrane</keyword>
<dbReference type="Pfam" id="PF01529">
    <property type="entry name" value="DHHC"/>
    <property type="match status" value="1"/>
</dbReference>
<keyword evidence="5 7" id="KW-0472">Membrane</keyword>
<proteinExistence type="inferred from homology"/>
<feature type="transmembrane region" description="Helical" evidence="7">
    <location>
        <begin position="206"/>
        <end position="230"/>
    </location>
</feature>
<dbReference type="InterPro" id="IPR001594">
    <property type="entry name" value="Palmitoyltrfase_DHHC"/>
</dbReference>
<evidence type="ECO:0000256" key="1">
    <source>
        <dbReference type="ARBA" id="ARBA00004141"/>
    </source>
</evidence>
<feature type="transmembrane region" description="Helical" evidence="7">
    <location>
        <begin position="20"/>
        <end position="43"/>
    </location>
</feature>
<dbReference type="RefSeq" id="XP_065668985.1">
    <property type="nucleotide sequence ID" value="XM_065812913.1"/>
</dbReference>
<name>A0ABM4D3Y7_HYDVU</name>
<comment type="subcellular location">
    <subcellularLocation>
        <location evidence="1">Membrane</location>
        <topology evidence="1">Multi-pass membrane protein</topology>
    </subcellularLocation>
</comment>
<evidence type="ECO:0000313" key="10">
    <source>
        <dbReference type="Proteomes" id="UP001652625"/>
    </source>
</evidence>
<evidence type="ECO:0000256" key="5">
    <source>
        <dbReference type="ARBA" id="ARBA00023136"/>
    </source>
</evidence>
<sequence length="371" mass="42973">MKKVNSALACIYRTLGWFPVVIINAIVVWSYFAYVIILCFDIVSNELEKGLYLVFFHLFFVMFMYSYWKSILSSPGFVPSQFFFSKEDLERYENSENPQDVVNEIAKGLPVVTWAVANSARYCGNCYVVKPDRSHHCTMCGRCILKMDHHCPWVNNCVGWGNYKYFILFLFYAILFTMYVALSSLKYFIQFWTAHSSKKSNSDLHILFLFFVSAMFSVSLWSLFGFHLFLLSKNRTTLESFRAPLFHYGADKDGFNIGTMNNIRQVFGNTTWKWFFPIFTTLGNGCTYLTSRSRNSENTGLLLSNNDDDEDSSHLSPHTPRDIQQSVYTSSTFVNGDININLKDVGSDDEEEIFHKNKLRSLYRETNENLG</sequence>
<keyword evidence="10" id="KW-1185">Reference proteome</keyword>
<dbReference type="EC" id="2.3.1.225" evidence="7"/>
<feature type="region of interest" description="Disordered" evidence="8">
    <location>
        <begin position="300"/>
        <end position="321"/>
    </location>
</feature>
<dbReference type="PROSITE" id="PS50216">
    <property type="entry name" value="DHHC"/>
    <property type="match status" value="1"/>
</dbReference>
<evidence type="ECO:0000256" key="8">
    <source>
        <dbReference type="SAM" id="MobiDB-lite"/>
    </source>
</evidence>
<feature type="transmembrane region" description="Helical" evidence="7">
    <location>
        <begin position="50"/>
        <end position="68"/>
    </location>
</feature>
<evidence type="ECO:0000256" key="2">
    <source>
        <dbReference type="ARBA" id="ARBA00022679"/>
    </source>
</evidence>
<evidence type="ECO:0000256" key="4">
    <source>
        <dbReference type="ARBA" id="ARBA00022989"/>
    </source>
</evidence>
<reference evidence="11" key="1">
    <citation type="submission" date="2025-08" db="UniProtKB">
        <authorList>
            <consortium name="RefSeq"/>
        </authorList>
    </citation>
    <scope>IDENTIFICATION</scope>
</reference>
<accession>A0ABM4D3Y7</accession>
<comment type="domain">
    <text evidence="7">The DHHC domain is required for palmitoyltransferase activity.</text>
</comment>
<gene>
    <name evidence="11" type="primary">LOC100207887</name>
</gene>
<feature type="domain" description="Palmitoyltransferase DHHC" evidence="9">
    <location>
        <begin position="118"/>
        <end position="241"/>
    </location>
</feature>
<protein>
    <recommendedName>
        <fullName evidence="7">Palmitoyltransferase</fullName>
        <ecNumber evidence="7">2.3.1.225</ecNumber>
    </recommendedName>
</protein>
<dbReference type="Proteomes" id="UP001652625">
    <property type="component" value="Chromosome 12"/>
</dbReference>
<comment type="catalytic activity">
    <reaction evidence="7">
        <text>L-cysteinyl-[protein] + hexadecanoyl-CoA = S-hexadecanoyl-L-cysteinyl-[protein] + CoA</text>
        <dbReference type="Rhea" id="RHEA:36683"/>
        <dbReference type="Rhea" id="RHEA-COMP:10131"/>
        <dbReference type="Rhea" id="RHEA-COMP:11032"/>
        <dbReference type="ChEBI" id="CHEBI:29950"/>
        <dbReference type="ChEBI" id="CHEBI:57287"/>
        <dbReference type="ChEBI" id="CHEBI:57379"/>
        <dbReference type="ChEBI" id="CHEBI:74151"/>
        <dbReference type="EC" id="2.3.1.225"/>
    </reaction>
</comment>
<evidence type="ECO:0000313" key="11">
    <source>
        <dbReference type="RefSeq" id="XP_065668985.1"/>
    </source>
</evidence>
<evidence type="ECO:0000256" key="3">
    <source>
        <dbReference type="ARBA" id="ARBA00022692"/>
    </source>
</evidence>
<dbReference type="GeneID" id="100207887"/>
<comment type="similarity">
    <text evidence="7">Belongs to the DHHC palmitoyltransferase family.</text>
</comment>
<dbReference type="InterPro" id="IPR039859">
    <property type="entry name" value="PFA4/ZDH16/20/ERF2-like"/>
</dbReference>
<feature type="transmembrane region" description="Helical" evidence="7">
    <location>
        <begin position="165"/>
        <end position="185"/>
    </location>
</feature>
<evidence type="ECO:0000259" key="9">
    <source>
        <dbReference type="Pfam" id="PF01529"/>
    </source>
</evidence>
<organism evidence="10 11">
    <name type="scientific">Hydra vulgaris</name>
    <name type="common">Hydra</name>
    <name type="synonym">Hydra attenuata</name>
    <dbReference type="NCBI Taxonomy" id="6087"/>
    <lineage>
        <taxon>Eukaryota</taxon>
        <taxon>Metazoa</taxon>
        <taxon>Cnidaria</taxon>
        <taxon>Hydrozoa</taxon>
        <taxon>Hydroidolina</taxon>
        <taxon>Anthoathecata</taxon>
        <taxon>Aplanulata</taxon>
        <taxon>Hydridae</taxon>
        <taxon>Hydra</taxon>
    </lineage>
</organism>
<keyword evidence="2 7" id="KW-0808">Transferase</keyword>
<keyword evidence="4 7" id="KW-1133">Transmembrane helix</keyword>